<sequence>MISYHASHEQFPPGKMLELAQFAEDSGFQSITCSDHFNPWSTQQGQSGFALSWLGASLQATGVPHGVVTAPGWRYHPAILAQAGATLSEMFPGRFWMALGSGELLNEGVVGQRWPAKAVRMIMLHESAQIVRSLWAGETVTHYGHVKVEEAKLYSLPAQTPMLIGAAISPETAEWIGGWADGMITISAEREKMNKVVEAFHRGGGKDKPMILKAQISYAQTDEAALQGAWQEWRTNIFDSSLLAQLRLPSEFEEAGKYVRPDDMHGHVRISSDLGKQLEWIKEDMDMGFSTITLHNVNREQDVFVRDFGPEISGLAK</sequence>
<organism evidence="3 4">
    <name type="scientific">Desulfonatronum thiosulfatophilum</name>
    <dbReference type="NCBI Taxonomy" id="617002"/>
    <lineage>
        <taxon>Bacteria</taxon>
        <taxon>Pseudomonadati</taxon>
        <taxon>Thermodesulfobacteriota</taxon>
        <taxon>Desulfovibrionia</taxon>
        <taxon>Desulfovibrionales</taxon>
        <taxon>Desulfonatronaceae</taxon>
        <taxon>Desulfonatronum</taxon>
    </lineage>
</organism>
<dbReference type="InterPro" id="IPR011251">
    <property type="entry name" value="Luciferase-like_dom"/>
</dbReference>
<dbReference type="Gene3D" id="3.20.20.30">
    <property type="entry name" value="Luciferase-like domain"/>
    <property type="match status" value="1"/>
</dbReference>
<gene>
    <name evidence="3" type="ORF">SAMN05660653_01582</name>
</gene>
<dbReference type="NCBIfam" id="TIGR03557">
    <property type="entry name" value="F420_G6P_family"/>
    <property type="match status" value="1"/>
</dbReference>
<dbReference type="STRING" id="617002.SAMN05660653_01582"/>
<dbReference type="NCBIfam" id="TIGR03885">
    <property type="entry name" value="flavin_revert"/>
    <property type="match status" value="1"/>
</dbReference>
<evidence type="ECO:0000313" key="3">
    <source>
        <dbReference type="EMBL" id="SDB33113.1"/>
    </source>
</evidence>
<reference evidence="3 4" key="1">
    <citation type="submission" date="2016-10" db="EMBL/GenBank/DDBJ databases">
        <authorList>
            <person name="de Groot N.N."/>
        </authorList>
    </citation>
    <scope>NUCLEOTIDE SEQUENCE [LARGE SCALE GENOMIC DNA]</scope>
    <source>
        <strain evidence="3 4">ASO4-2</strain>
    </source>
</reference>
<dbReference type="Pfam" id="PF00296">
    <property type="entry name" value="Bac_luciferase"/>
    <property type="match status" value="1"/>
</dbReference>
<accession>A0A1G6CJL3</accession>
<dbReference type="GO" id="GO:0016705">
    <property type="term" value="F:oxidoreductase activity, acting on paired donors, with incorporation or reduction of molecular oxygen"/>
    <property type="evidence" value="ECO:0007669"/>
    <property type="project" value="InterPro"/>
</dbReference>
<dbReference type="InterPro" id="IPR023907">
    <property type="entry name" value="Non-F420_Flavin_OxRdtase"/>
</dbReference>
<evidence type="ECO:0000259" key="2">
    <source>
        <dbReference type="Pfam" id="PF00296"/>
    </source>
</evidence>
<dbReference type="AlphaFoldDB" id="A0A1G6CJL3"/>
<dbReference type="InterPro" id="IPR036661">
    <property type="entry name" value="Luciferase-like_sf"/>
</dbReference>
<dbReference type="OrthoDB" id="180193at2"/>
<evidence type="ECO:0000313" key="4">
    <source>
        <dbReference type="Proteomes" id="UP000198771"/>
    </source>
</evidence>
<dbReference type="PANTHER" id="PTHR43244">
    <property type="match status" value="1"/>
</dbReference>
<proteinExistence type="predicted"/>
<keyword evidence="1" id="KW-0560">Oxidoreductase</keyword>
<dbReference type="Proteomes" id="UP000198771">
    <property type="component" value="Unassembled WGS sequence"/>
</dbReference>
<protein>
    <submittedName>
        <fullName evidence="3">Probable non-F420 flavinoid oxidoreductase</fullName>
    </submittedName>
</protein>
<dbReference type="EMBL" id="FMXO01000008">
    <property type="protein sequence ID" value="SDB33113.1"/>
    <property type="molecule type" value="Genomic_DNA"/>
</dbReference>
<evidence type="ECO:0000256" key="1">
    <source>
        <dbReference type="ARBA" id="ARBA00023002"/>
    </source>
</evidence>
<name>A0A1G6CJL3_9BACT</name>
<dbReference type="SUPFAM" id="SSF51679">
    <property type="entry name" value="Bacterial luciferase-like"/>
    <property type="match status" value="1"/>
</dbReference>
<dbReference type="InterPro" id="IPR019945">
    <property type="entry name" value="F420_G6P_DH-rel"/>
</dbReference>
<dbReference type="PANTHER" id="PTHR43244:SF1">
    <property type="entry name" value="5,10-METHYLENETETRAHYDROMETHANOPTERIN REDUCTASE"/>
    <property type="match status" value="1"/>
</dbReference>
<keyword evidence="4" id="KW-1185">Reference proteome</keyword>
<feature type="domain" description="Luciferase-like" evidence="2">
    <location>
        <begin position="7"/>
        <end position="233"/>
    </location>
</feature>
<dbReference type="InterPro" id="IPR050564">
    <property type="entry name" value="F420-G6PD/mer"/>
</dbReference>
<dbReference type="CDD" id="cd01097">
    <property type="entry name" value="Tetrahydromethanopterin_reductase"/>
    <property type="match status" value="1"/>
</dbReference>
<dbReference type="RefSeq" id="WP_092119696.1">
    <property type="nucleotide sequence ID" value="NZ_FMXO01000008.1"/>
</dbReference>